<comment type="cofactor">
    <cofactor evidence="1">
        <name>Mg(2+)</name>
        <dbReference type="ChEBI" id="CHEBI:18420"/>
    </cofactor>
</comment>
<dbReference type="PANTHER" id="PTHR32308">
    <property type="entry name" value="LYASE BETA SUBUNIT, PUTATIVE (AFU_ORTHOLOGUE AFUA_4G13030)-RELATED"/>
    <property type="match status" value="1"/>
</dbReference>
<evidence type="ECO:0000256" key="4">
    <source>
        <dbReference type="PIRSR" id="PIRSR015582-1"/>
    </source>
</evidence>
<dbReference type="SUPFAM" id="SSF51621">
    <property type="entry name" value="Phosphoenolpyruvate/pyruvate domain"/>
    <property type="match status" value="1"/>
</dbReference>
<dbReference type="PIRSF" id="PIRSF015582">
    <property type="entry name" value="Cit_lyase_B"/>
    <property type="match status" value="1"/>
</dbReference>
<dbReference type="Pfam" id="PF03328">
    <property type="entry name" value="HpcH_HpaI"/>
    <property type="match status" value="1"/>
</dbReference>
<feature type="binding site" evidence="5">
    <location>
        <position position="145"/>
    </location>
    <ligand>
        <name>Mg(2+)</name>
        <dbReference type="ChEBI" id="CHEBI:18420"/>
    </ligand>
</feature>
<evidence type="ECO:0000256" key="1">
    <source>
        <dbReference type="ARBA" id="ARBA00001946"/>
    </source>
</evidence>
<sequence length="273" mass="30068">MLQRPIPKIFLFVPATRTERIAKAFASGADEVIVDWEDTIAPEDKAAARADIAEYCRQPHQPAVWIRVNHARSAFYADDVAAVKTIPEIKGILLSKTIHAEEISSLHHATGKPVIAGIESAQGMADIGQLACSDGLFALTYGCLDLANDLGISYGTAAAQTVFDRLRTDMLLHSRLNNLHPPIESTFPDFNDHEANRRNTEYWRDMGFGGVLCIHPKQVAAVKEALRPSEKLLAFAAKVVAETRRSGEAVFQIDGQMVDAPVIERAKWILRQS</sequence>
<protein>
    <submittedName>
        <fullName evidence="7">CoA ester lyase</fullName>
    </submittedName>
</protein>
<dbReference type="InterPro" id="IPR015813">
    <property type="entry name" value="Pyrv/PenolPyrv_kinase-like_dom"/>
</dbReference>
<feature type="binding site" evidence="5">
    <location>
        <position position="119"/>
    </location>
    <ligand>
        <name>Mg(2+)</name>
        <dbReference type="ChEBI" id="CHEBI:18420"/>
    </ligand>
</feature>
<dbReference type="RefSeq" id="WP_106740838.1">
    <property type="nucleotide sequence ID" value="NZ_PXYY01000015.1"/>
</dbReference>
<feature type="binding site" evidence="4">
    <location>
        <position position="119"/>
    </location>
    <ligand>
        <name>substrate</name>
    </ligand>
</feature>
<keyword evidence="3 5" id="KW-0460">Magnesium</keyword>
<proteinExistence type="predicted"/>
<evidence type="ECO:0000259" key="6">
    <source>
        <dbReference type="Pfam" id="PF03328"/>
    </source>
</evidence>
<evidence type="ECO:0000313" key="7">
    <source>
        <dbReference type="EMBL" id="PSJ80810.1"/>
    </source>
</evidence>
<evidence type="ECO:0000313" key="8">
    <source>
        <dbReference type="Proteomes" id="UP000241868"/>
    </source>
</evidence>
<evidence type="ECO:0000256" key="2">
    <source>
        <dbReference type="ARBA" id="ARBA00022723"/>
    </source>
</evidence>
<dbReference type="Gene3D" id="3.20.20.60">
    <property type="entry name" value="Phosphoenolpyruvate-binding domains"/>
    <property type="match status" value="1"/>
</dbReference>
<name>A0A2P7U1F5_9NEIS</name>
<organism evidence="7 8">
    <name type="scientific">Neisseria iguanae</name>
    <dbReference type="NCBI Taxonomy" id="90242"/>
    <lineage>
        <taxon>Bacteria</taxon>
        <taxon>Pseudomonadati</taxon>
        <taxon>Pseudomonadota</taxon>
        <taxon>Betaproteobacteria</taxon>
        <taxon>Neisseriales</taxon>
        <taxon>Neisseriaceae</taxon>
        <taxon>Neisseria</taxon>
    </lineage>
</organism>
<keyword evidence="8" id="KW-1185">Reference proteome</keyword>
<dbReference type="OrthoDB" id="348111at2"/>
<keyword evidence="7" id="KW-0456">Lyase</keyword>
<reference evidence="7 8" key="1">
    <citation type="submission" date="2018-03" db="EMBL/GenBank/DDBJ databases">
        <title>Neisseria weixii sp. nov., isolated from the intestinal contents of Tibetan Plateau pika (Ochotona curzoniae) in Yushu, Qinghai Province, China.</title>
        <authorList>
            <person name="Gui Z."/>
        </authorList>
    </citation>
    <scope>NUCLEOTIDE SEQUENCE [LARGE SCALE GENOMIC DNA]</scope>
    <source>
        <strain evidence="7 8">ATCC 51483</strain>
    </source>
</reference>
<dbReference type="PANTHER" id="PTHR32308:SF10">
    <property type="entry name" value="CITRATE LYASE SUBUNIT BETA"/>
    <property type="match status" value="1"/>
</dbReference>
<keyword evidence="2 5" id="KW-0479">Metal-binding</keyword>
<evidence type="ECO:0000256" key="5">
    <source>
        <dbReference type="PIRSR" id="PIRSR015582-2"/>
    </source>
</evidence>
<feature type="domain" description="HpcH/HpaI aldolase/citrate lyase" evidence="6">
    <location>
        <begin position="8"/>
        <end position="216"/>
    </location>
</feature>
<gene>
    <name evidence="7" type="ORF">C7N83_04100</name>
</gene>
<dbReference type="GO" id="GO:0016829">
    <property type="term" value="F:lyase activity"/>
    <property type="evidence" value="ECO:0007669"/>
    <property type="project" value="UniProtKB-KW"/>
</dbReference>
<dbReference type="GO" id="GO:0006107">
    <property type="term" value="P:oxaloacetate metabolic process"/>
    <property type="evidence" value="ECO:0007669"/>
    <property type="project" value="TreeGrafter"/>
</dbReference>
<dbReference type="InterPro" id="IPR005000">
    <property type="entry name" value="Aldolase/citrate-lyase_domain"/>
</dbReference>
<dbReference type="GO" id="GO:0000287">
    <property type="term" value="F:magnesium ion binding"/>
    <property type="evidence" value="ECO:0007669"/>
    <property type="project" value="TreeGrafter"/>
</dbReference>
<dbReference type="AlphaFoldDB" id="A0A2P7U1F5"/>
<dbReference type="InterPro" id="IPR040442">
    <property type="entry name" value="Pyrv_kinase-like_dom_sf"/>
</dbReference>
<dbReference type="InterPro" id="IPR011206">
    <property type="entry name" value="Citrate_lyase_beta/mcl1/mcl2"/>
</dbReference>
<dbReference type="Proteomes" id="UP000241868">
    <property type="component" value="Unassembled WGS sequence"/>
</dbReference>
<feature type="binding site" evidence="4">
    <location>
        <position position="67"/>
    </location>
    <ligand>
        <name>substrate</name>
    </ligand>
</feature>
<accession>A0A2P7U1F5</accession>
<comment type="caution">
    <text evidence="7">The sequence shown here is derived from an EMBL/GenBank/DDBJ whole genome shotgun (WGS) entry which is preliminary data.</text>
</comment>
<evidence type="ECO:0000256" key="3">
    <source>
        <dbReference type="ARBA" id="ARBA00022842"/>
    </source>
</evidence>
<dbReference type="EMBL" id="PXYY01000015">
    <property type="protein sequence ID" value="PSJ80810.1"/>
    <property type="molecule type" value="Genomic_DNA"/>
</dbReference>